<comment type="caution">
    <text evidence="3">The sequence shown here is derived from an EMBL/GenBank/DDBJ whole genome shotgun (WGS) entry which is preliminary data.</text>
</comment>
<dbReference type="EMBL" id="CAICTM010002681">
    <property type="protein sequence ID" value="CAB9529945.1"/>
    <property type="molecule type" value="Genomic_DNA"/>
</dbReference>
<keyword evidence="4" id="KW-1185">Reference proteome</keyword>
<feature type="region of interest" description="Disordered" evidence="1">
    <location>
        <begin position="70"/>
        <end position="93"/>
    </location>
</feature>
<evidence type="ECO:0000313" key="3">
    <source>
        <dbReference type="EMBL" id="CAB9529945.1"/>
    </source>
</evidence>
<dbReference type="AlphaFoldDB" id="A0A9N8HYX2"/>
<organism evidence="3 4">
    <name type="scientific">Seminavis robusta</name>
    <dbReference type="NCBI Taxonomy" id="568900"/>
    <lineage>
        <taxon>Eukaryota</taxon>
        <taxon>Sar</taxon>
        <taxon>Stramenopiles</taxon>
        <taxon>Ochrophyta</taxon>
        <taxon>Bacillariophyta</taxon>
        <taxon>Bacillariophyceae</taxon>
        <taxon>Bacillariophycidae</taxon>
        <taxon>Naviculales</taxon>
        <taxon>Naviculaceae</taxon>
        <taxon>Seminavis</taxon>
    </lineage>
</organism>
<evidence type="ECO:0000256" key="2">
    <source>
        <dbReference type="SAM" id="Phobius"/>
    </source>
</evidence>
<feature type="compositionally biased region" description="Pro residues" evidence="1">
    <location>
        <begin position="73"/>
        <end position="93"/>
    </location>
</feature>
<evidence type="ECO:0000313" key="4">
    <source>
        <dbReference type="Proteomes" id="UP001153069"/>
    </source>
</evidence>
<dbReference type="Proteomes" id="UP001153069">
    <property type="component" value="Unassembled WGS sequence"/>
</dbReference>
<gene>
    <name evidence="3" type="ORF">SEMRO_2683_G334550.1</name>
</gene>
<feature type="transmembrane region" description="Helical" evidence="2">
    <location>
        <begin position="20"/>
        <end position="46"/>
    </location>
</feature>
<name>A0A9N8HYX2_9STRA</name>
<accession>A0A9N8HYX2</accession>
<reference evidence="3" key="1">
    <citation type="submission" date="2020-06" db="EMBL/GenBank/DDBJ databases">
        <authorList>
            <consortium name="Plant Systems Biology data submission"/>
        </authorList>
    </citation>
    <scope>NUCLEOTIDE SEQUENCE</scope>
    <source>
        <strain evidence="3">D6</strain>
    </source>
</reference>
<keyword evidence="2" id="KW-0472">Membrane</keyword>
<protein>
    <submittedName>
        <fullName evidence="3">Uncharacterized protein</fullName>
    </submittedName>
</protein>
<sequence>MPFARTMADWVLASIFFLGRYVACFFLFLVRVCFHICWLILASFALDELNRIIIGYCCINPFEYQPTFEYPRAPTPPPPPPTPPRPTPPPPPATWVTAQDIDGLPCEELDGVSFRFKYRFHDDVEHVQGSLRVDRYGNTPMHRLWVDGHLSLPCPTGQKKRVKGDRYDYPILLPLGGTFVALDDLGASEKSQTKYFLLKVEFSGNADGLEVLQLIVPVRNSSERLSACLAFQKQLFRALKVAANTAG</sequence>
<proteinExistence type="predicted"/>
<keyword evidence="2" id="KW-1133">Transmembrane helix</keyword>
<keyword evidence="2" id="KW-0812">Transmembrane</keyword>
<evidence type="ECO:0000256" key="1">
    <source>
        <dbReference type="SAM" id="MobiDB-lite"/>
    </source>
</evidence>